<evidence type="ECO:0000256" key="2">
    <source>
        <dbReference type="ARBA" id="ARBA00022630"/>
    </source>
</evidence>
<keyword evidence="8" id="KW-1185">Reference proteome</keyword>
<dbReference type="SUPFAM" id="SSF51905">
    <property type="entry name" value="FAD/NAD(P)-binding domain"/>
    <property type="match status" value="1"/>
</dbReference>
<evidence type="ECO:0000256" key="4">
    <source>
        <dbReference type="ARBA" id="ARBA00023002"/>
    </source>
</evidence>
<reference evidence="7 8" key="1">
    <citation type="submission" date="2016-07" db="EMBL/GenBank/DDBJ databases">
        <title>Pervasive Adenine N6-methylation of Active Genes in Fungi.</title>
        <authorList>
            <consortium name="DOE Joint Genome Institute"/>
            <person name="Mondo S.J."/>
            <person name="Dannebaum R.O."/>
            <person name="Kuo R.C."/>
            <person name="Labutti K."/>
            <person name="Haridas S."/>
            <person name="Kuo A."/>
            <person name="Salamov A."/>
            <person name="Ahrendt S.R."/>
            <person name="Lipzen A."/>
            <person name="Sullivan W."/>
            <person name="Andreopoulos W.B."/>
            <person name="Clum A."/>
            <person name="Lindquist E."/>
            <person name="Daum C."/>
            <person name="Ramamoorthy G.K."/>
            <person name="Gryganskyi A."/>
            <person name="Culley D."/>
            <person name="Magnuson J.K."/>
            <person name="James T.Y."/>
            <person name="O'Malley M.A."/>
            <person name="Stajich J.E."/>
            <person name="Spatafora J.W."/>
            <person name="Visel A."/>
            <person name="Grigoriev I.V."/>
        </authorList>
    </citation>
    <scope>NUCLEOTIDE SEQUENCE [LARGE SCALE GENOMIC DNA]</scope>
    <source>
        <strain evidence="7 8">CBS 129021</strain>
    </source>
</reference>
<keyword evidence="4" id="KW-0560">Oxidoreductase</keyword>
<dbReference type="InterPro" id="IPR036188">
    <property type="entry name" value="FAD/NAD-bd_sf"/>
</dbReference>
<dbReference type="PANTHER" id="PTHR46972:SF1">
    <property type="entry name" value="FAD DEPENDENT OXIDOREDUCTASE DOMAIN-CONTAINING PROTEIN"/>
    <property type="match status" value="1"/>
</dbReference>
<sequence>MPTPKIAIVGAGPAGCMLARILSLSNISVTVFESDSSPNYRTQGGTLDLHPTTGIAALKDANLFEDFKKTARYDGDYYCMTDNKAKPFIQMGHGGGSVRPEIDRADLRKILAESLLPEGTIRWGHRLKRVEDGSVLVFEHSTKSGFDLIVGCEGGWSKVRKHITPTQPYYSGIGYTQLSILNPEETVSELYKMVNRGNVFAHNNGEQLAVQQMGDGSLHMSWSAVRDENWMQSYGYDTNELEQARQAILTEMQDWSPLLRGAIEKAQGKCDSKDLYMLPVGWRWEHHRKMTIIGDAAHLMTPFAGEGVNVAFDDARRLAAAIVKATQAGGDADQLNSQVTAFEEEMFVRMERYQRATNDIMKAWMFTPGDIWNVVPDALLCVVKLQIPKIMHPLAYLGMHVWWWVRRNFFV</sequence>
<evidence type="ECO:0000256" key="1">
    <source>
        <dbReference type="ARBA" id="ARBA00005179"/>
    </source>
</evidence>
<evidence type="ECO:0000259" key="6">
    <source>
        <dbReference type="Pfam" id="PF01494"/>
    </source>
</evidence>
<dbReference type="PANTHER" id="PTHR46972">
    <property type="entry name" value="MONOOXYGENASE ASQM-RELATED"/>
    <property type="match status" value="1"/>
</dbReference>
<dbReference type="Pfam" id="PF01494">
    <property type="entry name" value="FAD_binding_3"/>
    <property type="match status" value="1"/>
</dbReference>
<dbReference type="AlphaFoldDB" id="A0A1Y2DZ16"/>
<feature type="domain" description="FAD-binding" evidence="6">
    <location>
        <begin position="6"/>
        <end position="334"/>
    </location>
</feature>
<evidence type="ECO:0000256" key="5">
    <source>
        <dbReference type="ARBA" id="ARBA00023033"/>
    </source>
</evidence>
<dbReference type="EMBL" id="MCFJ01000007">
    <property type="protein sequence ID" value="ORY64334.1"/>
    <property type="molecule type" value="Genomic_DNA"/>
</dbReference>
<dbReference type="InParanoid" id="A0A1Y2DZ16"/>
<gene>
    <name evidence="7" type="ORF">BCR38DRAFT_342912</name>
</gene>
<evidence type="ECO:0000313" key="7">
    <source>
        <dbReference type="EMBL" id="ORY64334.1"/>
    </source>
</evidence>
<dbReference type="OrthoDB" id="655030at2759"/>
<dbReference type="PRINTS" id="PR00420">
    <property type="entry name" value="RNGMNOXGNASE"/>
</dbReference>
<keyword evidence="2" id="KW-0285">Flavoprotein</keyword>
<protein>
    <recommendedName>
        <fullName evidence="6">FAD-binding domain-containing protein</fullName>
    </recommendedName>
</protein>
<dbReference type="Gene3D" id="3.50.50.60">
    <property type="entry name" value="FAD/NAD(P)-binding domain"/>
    <property type="match status" value="1"/>
</dbReference>
<organism evidence="7 8">
    <name type="scientific">Pseudomassariella vexata</name>
    <dbReference type="NCBI Taxonomy" id="1141098"/>
    <lineage>
        <taxon>Eukaryota</taxon>
        <taxon>Fungi</taxon>
        <taxon>Dikarya</taxon>
        <taxon>Ascomycota</taxon>
        <taxon>Pezizomycotina</taxon>
        <taxon>Sordariomycetes</taxon>
        <taxon>Xylariomycetidae</taxon>
        <taxon>Amphisphaeriales</taxon>
        <taxon>Pseudomassariaceae</taxon>
        <taxon>Pseudomassariella</taxon>
    </lineage>
</organism>
<dbReference type="InterPro" id="IPR002938">
    <property type="entry name" value="FAD-bd"/>
</dbReference>
<keyword evidence="5" id="KW-0503">Monooxygenase</keyword>
<dbReference type="Proteomes" id="UP000193689">
    <property type="component" value="Unassembled WGS sequence"/>
</dbReference>
<dbReference type="GO" id="GO:0071949">
    <property type="term" value="F:FAD binding"/>
    <property type="evidence" value="ECO:0007669"/>
    <property type="project" value="InterPro"/>
</dbReference>
<keyword evidence="3" id="KW-0274">FAD</keyword>
<dbReference type="GeneID" id="63772189"/>
<name>A0A1Y2DZ16_9PEZI</name>
<accession>A0A1Y2DZ16</accession>
<dbReference type="STRING" id="1141098.A0A1Y2DZ16"/>
<comment type="pathway">
    <text evidence="1">Secondary metabolite biosynthesis.</text>
</comment>
<proteinExistence type="predicted"/>
<comment type="caution">
    <text evidence="7">The sequence shown here is derived from an EMBL/GenBank/DDBJ whole genome shotgun (WGS) entry which is preliminary data.</text>
</comment>
<evidence type="ECO:0000256" key="3">
    <source>
        <dbReference type="ARBA" id="ARBA00022827"/>
    </source>
</evidence>
<dbReference type="GO" id="GO:0004497">
    <property type="term" value="F:monooxygenase activity"/>
    <property type="evidence" value="ECO:0007669"/>
    <property type="project" value="UniProtKB-KW"/>
</dbReference>
<dbReference type="RefSeq" id="XP_040715748.1">
    <property type="nucleotide sequence ID" value="XM_040855977.1"/>
</dbReference>
<evidence type="ECO:0000313" key="8">
    <source>
        <dbReference type="Proteomes" id="UP000193689"/>
    </source>
</evidence>